<keyword evidence="1" id="KW-0732">Signal</keyword>
<sequence length="293" mass="31951">MIMSRHVVALLVFLGTLPILAQTPRADVINLARKIKVMDAYLYTASYVQEVRSQASMNGVKLNTTTEKITVAIAADMEVTAITDDGQEKEKLITIRSLTMERGGAFQDILHTGARLRVRFSDSGNVFFMEKRPVNDSISSILASVVISAGGERTARIIGTARPIRPGDTWSVNTKAIAGTFDDTEVQLSRKGLKGTVRYDRIDSTPGQKPAAVFSSRITASGIRFVNQGIFKPKKASATITVSYAVPLDERYPPTESASEIIIDTKGIIQDAGGPAVDLDMQTKRSLRAKFQR</sequence>
<reference evidence="2 3" key="1">
    <citation type="submission" date="2016-09" db="EMBL/GenBank/DDBJ databases">
        <title>Genome-resolved meta-omics ties microbial dynamics to process performance in biotechnology for thiocyanate degradation.</title>
        <authorList>
            <person name="Kantor R.S."/>
            <person name="Huddy R.J."/>
            <person name="Iyer R."/>
            <person name="Thomas B.C."/>
            <person name="Brown C.T."/>
            <person name="Anantharaman K."/>
            <person name="Tringe S."/>
            <person name="Hettich R.L."/>
            <person name="Harrison S.T."/>
            <person name="Banfield J.F."/>
        </authorList>
    </citation>
    <scope>NUCLEOTIDE SEQUENCE [LARGE SCALE GENOMIC DNA]</scope>
    <source>
        <strain evidence="2">59-99</strain>
    </source>
</reference>
<dbReference type="AlphaFoldDB" id="A0A1M3KYR4"/>
<feature type="signal peptide" evidence="1">
    <location>
        <begin position="1"/>
        <end position="21"/>
    </location>
</feature>
<dbReference type="STRING" id="1895771.BGO89_06655"/>
<name>A0A1M3KYR4_9BACT</name>
<protein>
    <recommendedName>
        <fullName evidence="4">FecR protein domain-containing protein</fullName>
    </recommendedName>
</protein>
<dbReference type="Proteomes" id="UP000184233">
    <property type="component" value="Unassembled WGS sequence"/>
</dbReference>
<gene>
    <name evidence="2" type="ORF">BGO89_06655</name>
</gene>
<proteinExistence type="predicted"/>
<accession>A0A1M3KYR4</accession>
<organism evidence="2 3">
    <name type="scientific">Candidatus Kapaibacterium thiocyanatum</name>
    <dbReference type="NCBI Taxonomy" id="1895771"/>
    <lineage>
        <taxon>Bacteria</taxon>
        <taxon>Pseudomonadati</taxon>
        <taxon>Candidatus Kapaibacteriota</taxon>
        <taxon>Candidatus Kapaibacteriia</taxon>
        <taxon>Candidatus Kapaibacteriales</taxon>
        <taxon>Candidatus Kapaibacteriaceae</taxon>
        <taxon>Candidatus Kapaibacterium</taxon>
    </lineage>
</organism>
<evidence type="ECO:0008006" key="4">
    <source>
        <dbReference type="Google" id="ProtNLM"/>
    </source>
</evidence>
<feature type="chain" id="PRO_5013336137" description="FecR protein domain-containing protein" evidence="1">
    <location>
        <begin position="22"/>
        <end position="293"/>
    </location>
</feature>
<comment type="caution">
    <text evidence="2">The sequence shown here is derived from an EMBL/GenBank/DDBJ whole genome shotgun (WGS) entry which is preliminary data.</text>
</comment>
<evidence type="ECO:0000313" key="2">
    <source>
        <dbReference type="EMBL" id="OJX57647.1"/>
    </source>
</evidence>
<dbReference type="EMBL" id="MKVH01000021">
    <property type="protein sequence ID" value="OJX57647.1"/>
    <property type="molecule type" value="Genomic_DNA"/>
</dbReference>
<evidence type="ECO:0000256" key="1">
    <source>
        <dbReference type="SAM" id="SignalP"/>
    </source>
</evidence>
<evidence type="ECO:0000313" key="3">
    <source>
        <dbReference type="Proteomes" id="UP000184233"/>
    </source>
</evidence>